<dbReference type="Proteomes" id="UP000652219">
    <property type="component" value="Unassembled WGS sequence"/>
</dbReference>
<evidence type="ECO:0000313" key="1">
    <source>
        <dbReference type="EMBL" id="KAF6796379.1"/>
    </source>
</evidence>
<dbReference type="AlphaFoldDB" id="A0A8H6ITR9"/>
<proteinExistence type="predicted"/>
<sequence>MPFMPEQSPFICCDTQRCRVFAFQTALEDNKISLFGDSKTVIGTVHLHNDEQLQEFPKSNADWAAGKEVELVAICRVRRHSKLLGEEVSFQPLLESWDAYVVLWVEWSDGVAYRLASGEVDKEAWEGMALEDVALVLV</sequence>
<comment type="caution">
    <text evidence="1">The sequence shown here is derived from an EMBL/GenBank/DDBJ whole genome shotgun (WGS) entry which is preliminary data.</text>
</comment>
<keyword evidence="2" id="KW-1185">Reference proteome</keyword>
<gene>
    <name evidence="1" type="ORF">CSOJ01_13228</name>
</gene>
<evidence type="ECO:0000313" key="2">
    <source>
        <dbReference type="Proteomes" id="UP000652219"/>
    </source>
</evidence>
<organism evidence="1 2">
    <name type="scientific">Colletotrichum sojae</name>
    <dbReference type="NCBI Taxonomy" id="2175907"/>
    <lineage>
        <taxon>Eukaryota</taxon>
        <taxon>Fungi</taxon>
        <taxon>Dikarya</taxon>
        <taxon>Ascomycota</taxon>
        <taxon>Pezizomycotina</taxon>
        <taxon>Sordariomycetes</taxon>
        <taxon>Hypocreomycetidae</taxon>
        <taxon>Glomerellales</taxon>
        <taxon>Glomerellaceae</taxon>
        <taxon>Colletotrichum</taxon>
        <taxon>Colletotrichum orchidearum species complex</taxon>
    </lineage>
</organism>
<dbReference type="EMBL" id="WIGN01000373">
    <property type="protein sequence ID" value="KAF6796379.1"/>
    <property type="molecule type" value="Genomic_DNA"/>
</dbReference>
<reference evidence="1 2" key="1">
    <citation type="journal article" date="2020" name="Phytopathology">
        <title>Genome Sequence Resources of Colletotrichum truncatum, C. plurivorum, C. musicola, and C. sojae: Four Species Pathogenic to Soybean (Glycine max).</title>
        <authorList>
            <person name="Rogerio F."/>
            <person name="Boufleur T.R."/>
            <person name="Ciampi-Guillardi M."/>
            <person name="Sukno S.A."/>
            <person name="Thon M.R."/>
            <person name="Massola Junior N.S."/>
            <person name="Baroncelli R."/>
        </authorList>
    </citation>
    <scope>NUCLEOTIDE SEQUENCE [LARGE SCALE GENOMIC DNA]</scope>
    <source>
        <strain evidence="1 2">LFN0009</strain>
    </source>
</reference>
<name>A0A8H6ITR9_9PEZI</name>
<accession>A0A8H6ITR9</accession>
<protein>
    <submittedName>
        <fullName evidence="1">Heterokaryon incompatibility protein</fullName>
    </submittedName>
</protein>